<comment type="caution">
    <text evidence="1">The sequence shown here is derived from an EMBL/GenBank/DDBJ whole genome shotgun (WGS) entry which is preliminary data.</text>
</comment>
<dbReference type="InterPro" id="IPR001888">
    <property type="entry name" value="Transposase_1"/>
</dbReference>
<dbReference type="GO" id="GO:0003676">
    <property type="term" value="F:nucleic acid binding"/>
    <property type="evidence" value="ECO:0007669"/>
    <property type="project" value="InterPro"/>
</dbReference>
<name>A0A2G5TXB7_9PELO</name>
<dbReference type="AlphaFoldDB" id="A0A2G5TXB7"/>
<organism evidence="1 2">
    <name type="scientific">Caenorhabditis nigoni</name>
    <dbReference type="NCBI Taxonomy" id="1611254"/>
    <lineage>
        <taxon>Eukaryota</taxon>
        <taxon>Metazoa</taxon>
        <taxon>Ecdysozoa</taxon>
        <taxon>Nematoda</taxon>
        <taxon>Chromadorea</taxon>
        <taxon>Rhabditida</taxon>
        <taxon>Rhabditina</taxon>
        <taxon>Rhabditomorpha</taxon>
        <taxon>Rhabditoidea</taxon>
        <taxon>Rhabditidae</taxon>
        <taxon>Peloderinae</taxon>
        <taxon>Caenorhabditis</taxon>
    </lineage>
</organism>
<dbReference type="InterPro" id="IPR036397">
    <property type="entry name" value="RNaseH_sf"/>
</dbReference>
<sequence>MSVASFLSKSHRLETLGEVKEVVRYGPHLLAQRHLETGVDTCLNLLILRCTNEWWNQIITSSDKWVMYDYNKRQTKWVDKGAYPPDVSKHENRHKNGLLWIWWSTKEWSIESC</sequence>
<protein>
    <submittedName>
        <fullName evidence="1">Uncharacterized protein</fullName>
    </submittedName>
</protein>
<accession>A0A2G5TXB7</accession>
<gene>
    <name evidence="1" type="primary">Cnig_chr_IV.g12475</name>
    <name evidence="1" type="ORF">B9Z55_012475</name>
</gene>
<dbReference type="EMBL" id="PDUG01000004">
    <property type="protein sequence ID" value="PIC31955.1"/>
    <property type="molecule type" value="Genomic_DNA"/>
</dbReference>
<dbReference type="STRING" id="1611254.A0A2G5TXB7"/>
<keyword evidence="2" id="KW-1185">Reference proteome</keyword>
<evidence type="ECO:0000313" key="2">
    <source>
        <dbReference type="Proteomes" id="UP000230233"/>
    </source>
</evidence>
<dbReference type="Proteomes" id="UP000230233">
    <property type="component" value="Chromosome IV"/>
</dbReference>
<dbReference type="Pfam" id="PF01359">
    <property type="entry name" value="Transposase_1"/>
    <property type="match status" value="1"/>
</dbReference>
<dbReference type="OrthoDB" id="5863303at2759"/>
<proteinExistence type="predicted"/>
<dbReference type="Gene3D" id="3.30.420.10">
    <property type="entry name" value="Ribonuclease H-like superfamily/Ribonuclease H"/>
    <property type="match status" value="1"/>
</dbReference>
<reference evidence="2" key="1">
    <citation type="submission" date="2017-10" db="EMBL/GenBank/DDBJ databases">
        <title>Rapid genome shrinkage in a self-fertile nematode reveals novel sperm competition proteins.</title>
        <authorList>
            <person name="Yin D."/>
            <person name="Schwarz E.M."/>
            <person name="Thomas C.G."/>
            <person name="Felde R.L."/>
            <person name="Korf I.F."/>
            <person name="Cutter A.D."/>
            <person name="Schartner C.M."/>
            <person name="Ralston E.J."/>
            <person name="Meyer B.J."/>
            <person name="Haag E.S."/>
        </authorList>
    </citation>
    <scope>NUCLEOTIDE SEQUENCE [LARGE SCALE GENOMIC DNA]</scope>
    <source>
        <strain evidence="2">JU1422</strain>
    </source>
</reference>
<evidence type="ECO:0000313" key="1">
    <source>
        <dbReference type="EMBL" id="PIC31955.1"/>
    </source>
</evidence>